<name>A0A6A4XG53_AMPAM</name>
<evidence type="ECO:0000313" key="13">
    <source>
        <dbReference type="Proteomes" id="UP000440578"/>
    </source>
</evidence>
<dbReference type="EMBL" id="VIIS01000028">
    <property type="protein sequence ID" value="KAF0314368.1"/>
    <property type="molecule type" value="Genomic_DNA"/>
</dbReference>
<evidence type="ECO:0000256" key="7">
    <source>
        <dbReference type="ARBA" id="ARBA00023242"/>
    </source>
</evidence>
<feature type="compositionally biased region" description="Low complexity" evidence="10">
    <location>
        <begin position="805"/>
        <end position="824"/>
    </location>
</feature>
<feature type="compositionally biased region" description="Basic and acidic residues" evidence="10">
    <location>
        <begin position="653"/>
        <end position="676"/>
    </location>
</feature>
<feature type="compositionally biased region" description="Low complexity" evidence="10">
    <location>
        <begin position="753"/>
        <end position="797"/>
    </location>
</feature>
<feature type="compositionally biased region" description="Basic and acidic residues" evidence="10">
    <location>
        <begin position="701"/>
        <end position="744"/>
    </location>
</feature>
<evidence type="ECO:0000256" key="8">
    <source>
        <dbReference type="ARBA" id="ARBA00031254"/>
    </source>
</evidence>
<accession>A0A6A4XG53</accession>
<dbReference type="GO" id="GO:0016592">
    <property type="term" value="C:mediator complex"/>
    <property type="evidence" value="ECO:0007669"/>
    <property type="project" value="InterPro"/>
</dbReference>
<evidence type="ECO:0000313" key="12">
    <source>
        <dbReference type="EMBL" id="KAF0314368.1"/>
    </source>
</evidence>
<proteinExistence type="inferred from homology"/>
<feature type="compositionally biased region" description="Low complexity" evidence="10">
    <location>
        <begin position="975"/>
        <end position="988"/>
    </location>
</feature>
<comment type="similarity">
    <text evidence="2 9">Belongs to the Mediator complex subunit 1 family.</text>
</comment>
<keyword evidence="6 9" id="KW-0804">Transcription</keyword>
<evidence type="ECO:0000256" key="3">
    <source>
        <dbReference type="ARBA" id="ARBA00020612"/>
    </source>
</evidence>
<evidence type="ECO:0000256" key="10">
    <source>
        <dbReference type="SAM" id="MobiDB-lite"/>
    </source>
</evidence>
<comment type="function">
    <text evidence="9">Component of the Mediator complex, a coactivator involved in the regulated transcription of nearly all RNA polymerase II-dependent genes. Mediator functions as a bridge to convey information from gene-specific regulatory proteins to the basal RNA polymerase II transcription machinery. Mediator is recruited to promoters by direct interactions with regulatory proteins and serves as a scaffold for the assembly of a functional preinitiation complex with RNA polymerase II and the general transcription factors.</text>
</comment>
<feature type="compositionally biased region" description="Basic and acidic residues" evidence="10">
    <location>
        <begin position="1083"/>
        <end position="1092"/>
    </location>
</feature>
<feature type="region of interest" description="Disordered" evidence="10">
    <location>
        <begin position="577"/>
        <end position="926"/>
    </location>
</feature>
<feature type="compositionally biased region" description="Pro residues" evidence="10">
    <location>
        <begin position="627"/>
        <end position="640"/>
    </location>
</feature>
<dbReference type="OrthoDB" id="2281547at2759"/>
<evidence type="ECO:0000256" key="6">
    <source>
        <dbReference type="ARBA" id="ARBA00023163"/>
    </source>
</evidence>
<feature type="compositionally biased region" description="Basic and acidic residues" evidence="10">
    <location>
        <begin position="857"/>
        <end position="879"/>
    </location>
</feature>
<evidence type="ECO:0000256" key="5">
    <source>
        <dbReference type="ARBA" id="ARBA00023159"/>
    </source>
</evidence>
<feature type="compositionally biased region" description="Basic and acidic residues" evidence="10">
    <location>
        <begin position="941"/>
        <end position="956"/>
    </location>
</feature>
<dbReference type="Proteomes" id="UP000440578">
    <property type="component" value="Unassembled WGS sequence"/>
</dbReference>
<feature type="compositionally biased region" description="Low complexity" evidence="10">
    <location>
        <begin position="1171"/>
        <end position="1180"/>
    </location>
</feature>
<comment type="subcellular location">
    <subcellularLocation>
        <location evidence="1 9">Nucleus</location>
    </subcellularLocation>
</comment>
<dbReference type="EMBL" id="VIIS01000028">
    <property type="protein sequence ID" value="KAF0314369.1"/>
    <property type="molecule type" value="Genomic_DNA"/>
</dbReference>
<feature type="compositionally biased region" description="Low complexity" evidence="10">
    <location>
        <begin position="905"/>
        <end position="916"/>
    </location>
</feature>
<protein>
    <recommendedName>
        <fullName evidence="3 9">Mediator of RNA polymerase II transcription subunit 1</fullName>
    </recommendedName>
    <alternativeName>
        <fullName evidence="8 9">Mediator complex subunit 1</fullName>
    </alternativeName>
</protein>
<feature type="compositionally biased region" description="Pro residues" evidence="10">
    <location>
        <begin position="599"/>
        <end position="609"/>
    </location>
</feature>
<feature type="compositionally biased region" description="Low complexity" evidence="10">
    <location>
        <begin position="577"/>
        <end position="598"/>
    </location>
</feature>
<evidence type="ECO:0000256" key="2">
    <source>
        <dbReference type="ARBA" id="ARBA00006210"/>
    </source>
</evidence>
<dbReference type="InterPro" id="IPR051999">
    <property type="entry name" value="Mediator_complex_subunit_1"/>
</dbReference>
<dbReference type="Pfam" id="PF10744">
    <property type="entry name" value="Med1"/>
    <property type="match status" value="1"/>
</dbReference>
<feature type="region of interest" description="Disordered" evidence="10">
    <location>
        <begin position="939"/>
        <end position="1180"/>
    </location>
</feature>
<dbReference type="InterPro" id="IPR019680">
    <property type="entry name" value="Mediator_Med1"/>
</dbReference>
<feature type="compositionally biased region" description="Low complexity" evidence="10">
    <location>
        <begin position="882"/>
        <end position="891"/>
    </location>
</feature>
<dbReference type="PANTHER" id="PTHR12881">
    <property type="entry name" value="MEDIATOR OF RNA POLYMERASE II TRANSCRIPTION SUBUNIT 1"/>
    <property type="match status" value="1"/>
</dbReference>
<dbReference type="PANTHER" id="PTHR12881:SF10">
    <property type="entry name" value="MEDIATOR OF RNA POLYMERASE II TRANSCRIPTION SUBUNIT 1"/>
    <property type="match status" value="1"/>
</dbReference>
<keyword evidence="7 9" id="KW-0539">Nucleus</keyword>
<feature type="compositionally biased region" description="Low complexity" evidence="10">
    <location>
        <begin position="1019"/>
        <end position="1041"/>
    </location>
</feature>
<keyword evidence="4 9" id="KW-0805">Transcription regulation</keyword>
<keyword evidence="5 9" id="KW-0010">Activator</keyword>
<comment type="caution">
    <text evidence="12">The sequence shown here is derived from an EMBL/GenBank/DDBJ whole genome shotgun (WGS) entry which is preliminary data.</text>
</comment>
<dbReference type="GO" id="GO:0003712">
    <property type="term" value="F:transcription coregulator activity"/>
    <property type="evidence" value="ECO:0007669"/>
    <property type="project" value="InterPro"/>
</dbReference>
<sequence length="1199" mass="126016">MEDKAGWKVEMLMEKLRAKSSNIRTLQESSKNLRLALMDKRQTVDSADRAQLQKCLDQLQGKVKFHSLQGMLDRLESVAKQLGIKFRLGSSGQGCFIECDMFYVELELHSPSGQVREVKIQHQPDQATPPQPCPELVKCLTAGDFTEFTAHLEGLLALYKLNADRKLKMRAYPALRAMEEDLSRLAAIQATSIPDPRSLVHRGPVGIVQLRRLGHPMRLTYMVTPYHLLDVESRQLLPLTVETVTSRGLGLWAEVCLQSSTAHKLQTTGLISVEERPDGKSVPVYSQLSSSNSCTLPATFVLKLSEKMAMSAETLDKITEITSIRPTEAPVTQSLLSLIARVSSDGKMEGRPDQPLYVQLPDALHCYYMEGGAELVGAVVDAVPFTHPAHVPPLLTVLRAQALFNTLVASCVRTQTPKVTEGAVCMELTAMGGSRLSISFEHPQEDALATLEVDLSSSPRCRLHTATHSDFDQATAVLQKCLSIPVTMRALMKRLRGAAAGRRDAKPGPAVSSAGATDTPGDTSDAKRGTDAASDAGSSLGFSTYPPFGLNQMQGLWPGTTATATASAAAPAATTAASSAPASGGPSAASTPAAVATPSPAPTPSPLSAPSPAERPRLPSAGRAESPQPPPPPPPPPPAPQSEMEGIEATVRQLERERARRPADEPSPRAADKRTDLFSFPGGGQPNIPPSLTITPIPNSRPDERKKERKDKERSDKKRRRDESPGGRTTPGRERERERGREGGGKPMAMKQGASPPAKKHSSSAGSSPNKSHGSSSGKSSSPVPKSKSSSSSSSSSKHGHLTVSPKHSSSPKHPSASPKHGSSPKPPSSGKPSLSSLRSPSPSHQSSFRSSGSSGKSRDKSSKDRAKSHRPRPEREGEGGSSSRSAPSPAGSGGGGGSGGGSGDRSSASSESKSPGRSRKAGLLNDVISKLNNTLATAEEAGKEGVGKDGRRTEFTVKPSSEGIKLTINKTKSRSSSSSPSSGSRAPSSKDGERNSPSGLKPGVASGPASKKTFVFPKQSSGDGKHSSSSTLSDLQKSLSAKMMKRPESASGVRPRSDKHRSDKTAAELAVGGDLPPLPKSLEIRKIERPAPAEPSAPAGGGADLWPPAGARTASPADSGDMGSELGGEPRPPPPPRPPPVPRASFPPSPSVQIHIVKSPAPVASPHQFSSLVSPHSSAASPCVIDDELMDEALVGGK</sequence>
<feature type="compositionally biased region" description="Pro residues" evidence="10">
    <location>
        <begin position="1131"/>
        <end position="1151"/>
    </location>
</feature>
<reference evidence="12 13" key="1">
    <citation type="submission" date="2019-07" db="EMBL/GenBank/DDBJ databases">
        <title>Draft genome assembly of a fouling barnacle, Amphibalanus amphitrite (Darwin, 1854): The first reference genome for Thecostraca.</title>
        <authorList>
            <person name="Kim W."/>
        </authorList>
    </citation>
    <scope>NUCLEOTIDE SEQUENCE [LARGE SCALE GENOMIC DNA]</scope>
    <source>
        <strain evidence="12">SNU_AA5</strain>
        <tissue evidence="12">Soma without cirri and trophi</tissue>
    </source>
</reference>
<feature type="region of interest" description="Disordered" evidence="10">
    <location>
        <begin position="499"/>
        <end position="538"/>
    </location>
</feature>
<feature type="compositionally biased region" description="Gly residues" evidence="10">
    <location>
        <begin position="892"/>
        <end position="904"/>
    </location>
</feature>
<keyword evidence="13" id="KW-1185">Reference proteome</keyword>
<evidence type="ECO:0000256" key="4">
    <source>
        <dbReference type="ARBA" id="ARBA00023015"/>
    </source>
</evidence>
<dbReference type="GO" id="GO:0045944">
    <property type="term" value="P:positive regulation of transcription by RNA polymerase II"/>
    <property type="evidence" value="ECO:0007669"/>
    <property type="project" value="UniProtKB-ARBA"/>
</dbReference>
<evidence type="ECO:0000259" key="11">
    <source>
        <dbReference type="Pfam" id="PF10744"/>
    </source>
</evidence>
<organism evidence="12 13">
    <name type="scientific">Amphibalanus amphitrite</name>
    <name type="common">Striped barnacle</name>
    <name type="synonym">Balanus amphitrite</name>
    <dbReference type="NCBI Taxonomy" id="1232801"/>
    <lineage>
        <taxon>Eukaryota</taxon>
        <taxon>Metazoa</taxon>
        <taxon>Ecdysozoa</taxon>
        <taxon>Arthropoda</taxon>
        <taxon>Crustacea</taxon>
        <taxon>Multicrustacea</taxon>
        <taxon>Cirripedia</taxon>
        <taxon>Thoracica</taxon>
        <taxon>Thoracicalcarea</taxon>
        <taxon>Balanomorpha</taxon>
        <taxon>Balanoidea</taxon>
        <taxon>Balanidae</taxon>
        <taxon>Amphibalaninae</taxon>
        <taxon>Amphibalanus</taxon>
    </lineage>
</organism>
<evidence type="ECO:0000256" key="1">
    <source>
        <dbReference type="ARBA" id="ARBA00004123"/>
    </source>
</evidence>
<feature type="domain" description="Mediator complex subunit Med1" evidence="11">
    <location>
        <begin position="53"/>
        <end position="413"/>
    </location>
</feature>
<evidence type="ECO:0000256" key="9">
    <source>
        <dbReference type="RuleBase" id="RU364059"/>
    </source>
</evidence>
<gene>
    <name evidence="12" type="ORF">FJT64_015169</name>
</gene>
<feature type="compositionally biased region" description="Low complexity" evidence="10">
    <location>
        <begin position="831"/>
        <end position="856"/>
    </location>
</feature>
<dbReference type="AlphaFoldDB" id="A0A6A4XG53"/>